<evidence type="ECO:0000256" key="6">
    <source>
        <dbReference type="ARBA" id="ARBA00023253"/>
    </source>
</evidence>
<evidence type="ECO:0000256" key="10">
    <source>
        <dbReference type="ARBA" id="ARBA00033083"/>
    </source>
</evidence>
<evidence type="ECO:0000313" key="15">
    <source>
        <dbReference type="Proteomes" id="UP000276133"/>
    </source>
</evidence>
<name>A0A3M7QWA4_BRAPC</name>
<evidence type="ECO:0000256" key="3">
    <source>
        <dbReference type="ARBA" id="ARBA00012196"/>
    </source>
</evidence>
<dbReference type="STRING" id="10195.A0A3M7QWA4"/>
<proteinExistence type="inferred from homology"/>
<dbReference type="Pfam" id="PF10250">
    <property type="entry name" value="O-FucT"/>
    <property type="match status" value="1"/>
</dbReference>
<keyword evidence="14" id="KW-0328">Glycosyltransferase</keyword>
<reference evidence="14 15" key="1">
    <citation type="journal article" date="2018" name="Sci. Rep.">
        <title>Genomic signatures of local adaptation to the degree of environmental predictability in rotifers.</title>
        <authorList>
            <person name="Franch-Gras L."/>
            <person name="Hahn C."/>
            <person name="Garcia-Roger E.M."/>
            <person name="Carmona M.J."/>
            <person name="Serra M."/>
            <person name="Gomez A."/>
        </authorList>
    </citation>
    <scope>NUCLEOTIDE SEQUENCE [LARGE SCALE GENOMIC DNA]</scope>
    <source>
        <strain evidence="14">HYR1</strain>
    </source>
</reference>
<dbReference type="InterPro" id="IPR045130">
    <property type="entry name" value="OFUT2-like"/>
</dbReference>
<sequence length="418" mass="49209">MLIFSQNYISLIILYSILIKAVSNQVKSLKPEQLCQEQGEYCVKPREIFLFYDVNPVEGFNLRRDVYIRVANLVKQINSERRELRLNLVLPPWHNLYHWKTKQIDQSRLDWEYFFDINSLSQYIPVIELSDLIKKNNGSINLDQVYSLENDLENLNSEPFKKIVILKNCDQTIYYKKNGLFRGNFWGYSDKIAATKCQKVKFRGTNYFLAENLVKILTEYDINFLMIDRAEVIVHEDYGQTEYWKCRKSMKFSKNLIAKAHDLIESLNSDDKINFVGNYFAVHLRRGDFVKYRPSVSFTKICDQMIMVLQRLNLKKVFLATDGTDLEIAEIENCLPGFDVFKYTPSYEDLENYKDGGISIIDQIVCAHAKFFIGTKESTFSLRIQEEREILDFHPSTTFNCFCNDVKFCETTKWLLKN</sequence>
<dbReference type="EMBL" id="REGN01004915">
    <property type="protein sequence ID" value="RNA15640.1"/>
    <property type="molecule type" value="Genomic_DNA"/>
</dbReference>
<dbReference type="GO" id="GO:0046922">
    <property type="term" value="F:peptide-O-fucosyltransferase activity"/>
    <property type="evidence" value="ECO:0007669"/>
    <property type="project" value="UniProtKB-EC"/>
</dbReference>
<gene>
    <name evidence="14" type="ORF">BpHYR1_042418</name>
</gene>
<keyword evidence="4 14" id="KW-0808">Transferase</keyword>
<keyword evidence="15" id="KW-1185">Reference proteome</keyword>
<dbReference type="GO" id="GO:0006004">
    <property type="term" value="P:fucose metabolic process"/>
    <property type="evidence" value="ECO:0007669"/>
    <property type="project" value="UniProtKB-KW"/>
</dbReference>
<feature type="chain" id="PRO_5018055399" description="GDP-fucose protein O-fucosyltransferase 2" evidence="13">
    <location>
        <begin position="24"/>
        <end position="418"/>
    </location>
</feature>
<dbReference type="Gene3D" id="3.40.50.11340">
    <property type="match status" value="1"/>
</dbReference>
<dbReference type="PANTHER" id="PTHR13398:SF0">
    <property type="entry name" value="GDP-FUCOSE PROTEIN O-FUCOSYLTRANSFERASE 2"/>
    <property type="match status" value="1"/>
</dbReference>
<evidence type="ECO:0000256" key="9">
    <source>
        <dbReference type="ARBA" id="ARBA00026232"/>
    </source>
</evidence>
<evidence type="ECO:0000256" key="13">
    <source>
        <dbReference type="SAM" id="SignalP"/>
    </source>
</evidence>
<evidence type="ECO:0000256" key="8">
    <source>
        <dbReference type="ARBA" id="ARBA00025803"/>
    </source>
</evidence>
<dbReference type="Proteomes" id="UP000276133">
    <property type="component" value="Unassembled WGS sequence"/>
</dbReference>
<evidence type="ECO:0000313" key="14">
    <source>
        <dbReference type="EMBL" id="RNA15640.1"/>
    </source>
</evidence>
<evidence type="ECO:0000256" key="1">
    <source>
        <dbReference type="ARBA" id="ARBA00004240"/>
    </source>
</evidence>
<dbReference type="GO" id="GO:0005783">
    <property type="term" value="C:endoplasmic reticulum"/>
    <property type="evidence" value="ECO:0007669"/>
    <property type="project" value="UniProtKB-SubCell"/>
</dbReference>
<keyword evidence="5" id="KW-0256">Endoplasmic reticulum</keyword>
<keyword evidence="6" id="KW-0294">Fucose metabolism</keyword>
<comment type="caution">
    <text evidence="14">The sequence shown here is derived from an EMBL/GenBank/DDBJ whole genome shotgun (WGS) entry which is preliminary data.</text>
</comment>
<evidence type="ECO:0000256" key="12">
    <source>
        <dbReference type="ARBA" id="ARBA00048647"/>
    </source>
</evidence>
<keyword evidence="7" id="KW-0119">Carbohydrate metabolism</keyword>
<comment type="similarity">
    <text evidence="8">Belongs to the glycosyltransferase 68 family.</text>
</comment>
<evidence type="ECO:0000256" key="5">
    <source>
        <dbReference type="ARBA" id="ARBA00022824"/>
    </source>
</evidence>
<keyword evidence="13" id="KW-0732">Signal</keyword>
<evidence type="ECO:0000256" key="4">
    <source>
        <dbReference type="ARBA" id="ARBA00022679"/>
    </source>
</evidence>
<dbReference type="OrthoDB" id="422368at2759"/>
<protein>
    <recommendedName>
        <fullName evidence="9">GDP-fucose protein O-fucosyltransferase 2</fullName>
        <ecNumber evidence="3">2.4.1.221</ecNumber>
    </recommendedName>
    <alternativeName>
        <fullName evidence="10">Peptide-O-fucosyltransferase 2</fullName>
    </alternativeName>
</protein>
<comment type="catalytic activity">
    <reaction evidence="12">
        <text>L-seryl-[protein] + GDP-beta-L-fucose = 3-O-(alpha-L-fucosyl)-L-seryl-[protein] + GDP + H(+)</text>
        <dbReference type="Rhea" id="RHEA:63644"/>
        <dbReference type="Rhea" id="RHEA-COMP:9863"/>
        <dbReference type="Rhea" id="RHEA-COMP:17914"/>
        <dbReference type="ChEBI" id="CHEBI:15378"/>
        <dbReference type="ChEBI" id="CHEBI:29999"/>
        <dbReference type="ChEBI" id="CHEBI:57273"/>
        <dbReference type="ChEBI" id="CHEBI:58189"/>
        <dbReference type="ChEBI" id="CHEBI:189632"/>
        <dbReference type="EC" id="2.4.1.221"/>
    </reaction>
    <physiologicalReaction direction="left-to-right" evidence="12">
        <dbReference type="Rhea" id="RHEA:63645"/>
    </physiologicalReaction>
</comment>
<comment type="subcellular location">
    <subcellularLocation>
        <location evidence="1">Endoplasmic reticulum</location>
    </subcellularLocation>
</comment>
<dbReference type="Gene3D" id="3.40.50.11350">
    <property type="match status" value="1"/>
</dbReference>
<dbReference type="CDD" id="cd11298">
    <property type="entry name" value="O-FucT-2"/>
    <property type="match status" value="1"/>
</dbReference>
<dbReference type="InterPro" id="IPR019378">
    <property type="entry name" value="GDP-Fuc_O-FucTrfase"/>
</dbReference>
<dbReference type="EC" id="2.4.1.221" evidence="3"/>
<accession>A0A3M7QWA4</accession>
<comment type="catalytic activity">
    <reaction evidence="11">
        <text>L-threonyl-[protein] + GDP-beta-L-fucose = 3-O-(alpha-L-fucosyl)-L-threonyl-[protein] + GDP + H(+)</text>
        <dbReference type="Rhea" id="RHEA:70491"/>
        <dbReference type="Rhea" id="RHEA-COMP:11060"/>
        <dbReference type="Rhea" id="RHEA-COMP:17915"/>
        <dbReference type="ChEBI" id="CHEBI:15378"/>
        <dbReference type="ChEBI" id="CHEBI:30013"/>
        <dbReference type="ChEBI" id="CHEBI:57273"/>
        <dbReference type="ChEBI" id="CHEBI:58189"/>
        <dbReference type="ChEBI" id="CHEBI:189631"/>
        <dbReference type="EC" id="2.4.1.221"/>
    </reaction>
    <physiologicalReaction direction="left-to-right" evidence="11">
        <dbReference type="Rhea" id="RHEA:70492"/>
    </physiologicalReaction>
</comment>
<evidence type="ECO:0000256" key="2">
    <source>
        <dbReference type="ARBA" id="ARBA00004922"/>
    </source>
</evidence>
<dbReference type="PANTHER" id="PTHR13398">
    <property type="entry name" value="GDP-FUCOSE PROTEIN O-FUCOSYLTRANSFERASE 2"/>
    <property type="match status" value="1"/>
</dbReference>
<comment type="pathway">
    <text evidence="2">Protein modification; protein glycosylation.</text>
</comment>
<evidence type="ECO:0000256" key="11">
    <source>
        <dbReference type="ARBA" id="ARBA00047273"/>
    </source>
</evidence>
<organism evidence="14 15">
    <name type="scientific">Brachionus plicatilis</name>
    <name type="common">Marine rotifer</name>
    <name type="synonym">Brachionus muelleri</name>
    <dbReference type="NCBI Taxonomy" id="10195"/>
    <lineage>
        <taxon>Eukaryota</taxon>
        <taxon>Metazoa</taxon>
        <taxon>Spiralia</taxon>
        <taxon>Gnathifera</taxon>
        <taxon>Rotifera</taxon>
        <taxon>Eurotatoria</taxon>
        <taxon>Monogononta</taxon>
        <taxon>Pseudotrocha</taxon>
        <taxon>Ploima</taxon>
        <taxon>Brachionidae</taxon>
        <taxon>Brachionus</taxon>
    </lineage>
</organism>
<dbReference type="AlphaFoldDB" id="A0A3M7QWA4"/>
<feature type="signal peptide" evidence="13">
    <location>
        <begin position="1"/>
        <end position="23"/>
    </location>
</feature>
<evidence type="ECO:0000256" key="7">
    <source>
        <dbReference type="ARBA" id="ARBA00023277"/>
    </source>
</evidence>